<keyword evidence="9" id="KW-0325">Glycoprotein</keyword>
<feature type="disulfide bond" evidence="10">
    <location>
        <begin position="3120"/>
        <end position="3132"/>
    </location>
</feature>
<sequence length="3291" mass="361303">MSVSSDSPWGNYKMDLFSLILYQYDHRSHNRAILFSDILMFSRQGGVSNEPKPVDWRYSQTELNSRINMTQLDSCAILLFFVLFAASASSTTEPAHECQRECDDGPARRCIYDFHVEYYFTMSKACFDCPHRREDCDRHHCIPADGVERGVISINRQIPGPSIQVCEGDKIVVNVKNHLPGESCTIHWHGIHQVGTPYMDGVPLVTQCPISPASSFRYNFIAENPGTHFYHSHSGFQRADGVFGSLIVRQSKQSDPQSALYDYDLPEHVMLVSDWLGELGVSKFVAHHHDDGDNKPSSMLINGRGRIPKPKGELTSNETMPLSIFNVEPGRRYRFRAISNGFLNCPIQLSVDNHTLLVIASDGGSIQPIEVDSVVIHAGERYDFIVNADQDISTYWIRLHGLMDCHPKKVFQAAVLRYYGYSETEPEEILTYENTKRPGKVLNPVNVAPGDQENITVAELKALSRFATTDDWRREPDRKFYLSYDFNPINSWHFHDPEHYPIFGAEKNHRLYTPQINHISLRMPPSPPLSQYNDLPSGILCNESSVVNCQHEFCDCTYTLQIPLGSLVELVLIDKGVTFDATHPFHIHGSAFHVVAMERIASNVTVDQIQVMDESGHIRRNLVDAPVKDTVAVPDGGYTIVRFIASNPGYWLFHCHLSFHIEVGMGLIFKVGEHSDFPQVPNNFPKCGSWLPPLEEEAEFSLATEKVPVVIQNLPYNVTEDSKQKSQGGSKERPSTSSHDNESSSGNSENDELTTHVPFTLANDIDNFVVPQHLTNGTLSHSESPTIHSTSGSEQLGTSSVLLLVSISIEGIHECQRECDDGPSKRCVYHFHIEYYYTMSKACFDCPLTPEDCNRHHCIAADGVERGVVAINRQIPGPSIQVCQGDTVTVDVKNHLRGEGTAIHWHGLHMRGSPYMDGVPLITQCPISPASTFQYNFVAENPGTHYYHSHSGFQRADGAFGSLVVRQSRSKDPQSPLYDHDLPEHVILVSDWLGELALGKFLAHAHDGKDDIPSSIIVNGKGRVPKSQDELKPQEMMPLAVFKVEQGMRYRFRIISNGILDCPITMSIDNHTLLVIASDGNPVQPVEVESLLMTSGERFDFVLNADQMASSFWIRFRGNMDWNSKHVFQTAILRYQNSSNAEPNETVSYESTIRNGTILNPINHAPGDLQHITVAELKALEFESEADWAREPDRKFFLAYDFNAIDNWLYHDPEHYPIFGVEKHQRYFTPQVNRISLRMPSSPPLSQHHALSIDSLCNQSTVANCKEKQCACPYTLQIPLGSLIEVILIDEGMTFDATHPFHLHGSSFRVVAMERIASNVTVDQIRAMDENGLIRRNLIDAPIKDTVAIPDGGYTIIRFVANNPGYWLLHCHLEFHSEVGMGVIFKIGEHKDLPTVPENFPTCGDWFPSETKKKVDMNLTDSKDSAIYNIEINRIPVGENELLPLVITASPLIHPHESRVWSDETSAASSLYWCYLVSLYPTIAYLLNMVDRGNPFTSMVSCKWLVVIGILTIAISLVAGIILGVIAVHFSNATAAKASSSTPDPGEIMSASAGAQHMDLTTTFLPVIDPTSTPMSPTEKHIERDLTAAPSDAFKSSVELFSSTMINAMSTASSMISTHPEKSTTTNTATTVSLPKSTTPTTTTTTTTTATTESLPKSTIPTTTTTTTTTTAKATTTVTPSANSIATGDDGPELKESPRRNATLPPNIENTTATSIAPVNQASPSSSFPPLNTSTSSFMNQPINSSDLFETRPYWLQGNTTTKKITLDLLTTISPVITTANSSTLLTTSTQNFTNNVSVIDSELNSTLPMAMELKAQTTLIQPNLNSSANASSTLFTTPSMASTLITTPSIASTLINTPSTASSVNLTSFFLLPNTATTLTPLPVTNASTTTTTPTTTTSPLNTTLSNSTVGTSTEISTFSSIPSTNATTLVSSTSSSVITTTTPIAMISTTSTAQTTNSTERIEQNQTTTVSTTESTAVLNATTTTTKTAEEPASIDNGDLIDSLVVELQDPTHPCPGFPDTLIFSDQICDGKVQCPEATDETNCSCRNRMHPSKICDGIFDCPFLDDETSCRGCNASQFNCDITRTRPLCIPLKQRCDGLEQCPDGMDEVGCSVLSPSQEPLEVSLAKYSSGYVMHNIKNKWYPLCGLSHNVTQLVSGICQLTVGDSLGIFQMSKRKANSTAYNGLFVMFTEIAKKPMMVENCSELLFVQCPSPRCGRKAPSLAEIGRKVTVKSNITITTTTTKKPLTFQNDHANLPVKPSSNLQDKFQAFIGTSVQSDQPLMDEEVNLLAPRRLRKSGSTCQDSRCSRLSGRFPESLVQRRKRRGTLDRIVGGRESNMGAWPWVVAIIRDGTFKCGGSLLDSNWILTAGHCFHALESSHFEIQLGMLRRSSFSPLEQTRAVVSVYVHPKYDPFTLENDITLLKVQEPFQLNQWAAPACLPSLGYFPQNDTLCTVIGWGNVQENGPESDSLREVSIPVKPCNSDLQVNPNKILCAGFPEGKKDSCQGDSGGPFVCPDPTTNGRWFLAGIVSFGLGCARPGELGAYTNVAYYINWINGIIDGKSVQPMRTPKQNCKGMICQRGTGACLSPDFICDGYVDCLNAEDEISCGSAKIFPSTSHAQNISTLAPNLTTTPLPTTSPAICTANQFTCSKVFQCVELSDKCDQFRDCKDGTDELSCSCADVLRGNGNSQLICDDHVDCSDYSDEAGCRNCSANEYYSFVSSKCLPYKEMCDNQVQSERGDDESHCVALIPKPFSVALDRMGRLKREASGVVSVNRLGLWQPICVQNWTSSVSDEICSFLGYGPGLSYSFIAGIQSTPVKASPPLQGFLWNSTKGDNSQLASPKSDMKFADETSISSALHSIVKRQSTTTNDCKFVNVSCANQQCGIRPNLGGWDNFSNIEGRFPWHATLFLNGQYLCGATLVAPEWLLVSANCVRNINLTVDYVAALLGARRLIPFTSPTEQIRRIANMVKISTTSKMALLYLDRPVQLTETVNHICLVPMDNVRALTKKNQCVAVTMNGTLLASSISFSKINMTVRTLSVNWTSDETITSCPSDKWSVPILSVPSCSSWRCPLGTCLELDQVCDGVPDCRDRSDETEACTPKVTTVTPFLNATMCSTTEYECFDGKCIPGDMLCDGVVDCKSGEDEKGPFSDIQCPSDAFRCLGPKQNRSQEMISMSAVCDGKPNCLNGMDEQKCASISAELPVSIDKYGNPLNISSSGFLVIRLQGRWFTYCAHDWSANMTRATCTSFGYAGGKRASYDAVSSSAASLSLGKGSQCSTVVYLNCA</sequence>
<dbReference type="InterPro" id="IPR001190">
    <property type="entry name" value="SRCR"/>
</dbReference>
<keyword evidence="8 10" id="KW-1015">Disulfide bond</keyword>
<organism evidence="17 18">
    <name type="scientific">Daphnia galeata</name>
    <dbReference type="NCBI Taxonomy" id="27404"/>
    <lineage>
        <taxon>Eukaryota</taxon>
        <taxon>Metazoa</taxon>
        <taxon>Ecdysozoa</taxon>
        <taxon>Arthropoda</taxon>
        <taxon>Crustacea</taxon>
        <taxon>Branchiopoda</taxon>
        <taxon>Diplostraca</taxon>
        <taxon>Cladocera</taxon>
        <taxon>Anomopoda</taxon>
        <taxon>Daphniidae</taxon>
        <taxon>Daphnia</taxon>
    </lineage>
</organism>
<feature type="region of interest" description="Disordered" evidence="13">
    <location>
        <begin position="1884"/>
        <end position="1910"/>
    </location>
</feature>
<dbReference type="SUPFAM" id="SSF50494">
    <property type="entry name" value="Trypsin-like serine proteases"/>
    <property type="match status" value="2"/>
</dbReference>
<evidence type="ECO:0000256" key="10">
    <source>
        <dbReference type="PROSITE-ProRule" id="PRU00124"/>
    </source>
</evidence>
<feature type="region of interest" description="Disordered" evidence="13">
    <location>
        <begin position="1617"/>
        <end position="1710"/>
    </location>
</feature>
<evidence type="ECO:0000313" key="17">
    <source>
        <dbReference type="EMBL" id="CAH0105936.1"/>
    </source>
</evidence>
<evidence type="ECO:0000256" key="2">
    <source>
        <dbReference type="ARBA" id="ARBA00022670"/>
    </source>
</evidence>
<feature type="disulfide bond" evidence="10">
    <location>
        <begin position="2576"/>
        <end position="2588"/>
    </location>
</feature>
<dbReference type="InterPro" id="IPR009003">
    <property type="entry name" value="Peptidase_S1_PA"/>
</dbReference>
<dbReference type="Pfam" id="PF00394">
    <property type="entry name" value="Cu-oxidase"/>
    <property type="match status" value="2"/>
</dbReference>
<dbReference type="PROSITE" id="PS00135">
    <property type="entry name" value="TRYPSIN_SER"/>
    <property type="match status" value="1"/>
</dbReference>
<dbReference type="InterPro" id="IPR036055">
    <property type="entry name" value="LDL_receptor-like_sf"/>
</dbReference>
<keyword evidence="5 12" id="KW-0720">Serine protease</keyword>
<dbReference type="InterPro" id="IPR045087">
    <property type="entry name" value="Cu-oxidase_fam"/>
</dbReference>
<feature type="transmembrane region" description="Helical" evidence="14">
    <location>
        <begin position="1470"/>
        <end position="1490"/>
    </location>
</feature>
<feature type="transmembrane region" description="Helical" evidence="14">
    <location>
        <begin position="1502"/>
        <end position="1530"/>
    </location>
</feature>
<dbReference type="PANTHER" id="PTHR11709">
    <property type="entry name" value="MULTI-COPPER OXIDASE"/>
    <property type="match status" value="1"/>
</dbReference>
<dbReference type="SUPFAM" id="SSF49503">
    <property type="entry name" value="Cupredoxins"/>
    <property type="match status" value="6"/>
</dbReference>
<dbReference type="Pfam" id="PF09342">
    <property type="entry name" value="DUF1986"/>
    <property type="match status" value="1"/>
</dbReference>
<dbReference type="FunFam" id="2.60.40.420:FF:000045">
    <property type="entry name" value="Laccase 2"/>
    <property type="match status" value="2"/>
</dbReference>
<dbReference type="GO" id="GO:0016491">
    <property type="term" value="F:oxidoreductase activity"/>
    <property type="evidence" value="ECO:0007669"/>
    <property type="project" value="UniProtKB-KW"/>
</dbReference>
<dbReference type="PROSITE" id="PS00080">
    <property type="entry name" value="MULTICOPPER_OXIDASE2"/>
    <property type="match status" value="2"/>
</dbReference>
<dbReference type="InterPro" id="IPR008972">
    <property type="entry name" value="Cupredoxin"/>
</dbReference>
<dbReference type="PROSITE" id="PS50287">
    <property type="entry name" value="SRCR_2"/>
    <property type="match status" value="2"/>
</dbReference>
<evidence type="ECO:0000256" key="12">
    <source>
        <dbReference type="RuleBase" id="RU363034"/>
    </source>
</evidence>
<dbReference type="CDD" id="cd13858">
    <property type="entry name" value="CuRO_1_tcLCC2_insect_like"/>
    <property type="match status" value="2"/>
</dbReference>
<comment type="caution">
    <text evidence="17">The sequence shown here is derived from an EMBL/GenBank/DDBJ whole genome shotgun (WGS) entry which is preliminary data.</text>
</comment>
<dbReference type="GO" id="GO:0004252">
    <property type="term" value="F:serine-type endopeptidase activity"/>
    <property type="evidence" value="ECO:0007669"/>
    <property type="project" value="InterPro"/>
</dbReference>
<feature type="disulfide bond" evidence="10">
    <location>
        <begin position="3076"/>
        <end position="3094"/>
    </location>
</feature>
<dbReference type="InterPro" id="IPR001254">
    <property type="entry name" value="Trypsin_dom"/>
</dbReference>
<name>A0A8J2RRC5_9CRUS</name>
<dbReference type="InterPro" id="IPR033138">
    <property type="entry name" value="Cu_oxidase_CS"/>
</dbReference>
<dbReference type="Pfam" id="PF07732">
    <property type="entry name" value="Cu-oxidase_3"/>
    <property type="match status" value="2"/>
</dbReference>
<dbReference type="Pfam" id="PF07731">
    <property type="entry name" value="Cu-oxidase_2"/>
    <property type="match status" value="2"/>
</dbReference>
<keyword evidence="18" id="KW-1185">Reference proteome</keyword>
<comment type="similarity">
    <text evidence="1">Belongs to the multicopper oxidase family.</text>
</comment>
<dbReference type="InterPro" id="IPR002355">
    <property type="entry name" value="Cu_oxidase_Cu_BS"/>
</dbReference>
<evidence type="ECO:0000313" key="18">
    <source>
        <dbReference type="Proteomes" id="UP000789390"/>
    </source>
</evidence>
<dbReference type="GO" id="GO:0005886">
    <property type="term" value="C:plasma membrane"/>
    <property type="evidence" value="ECO:0007669"/>
    <property type="project" value="TreeGrafter"/>
</dbReference>
<feature type="disulfide bond" evidence="10">
    <location>
        <begin position="2665"/>
        <end position="2680"/>
    </location>
</feature>
<keyword evidence="2 12" id="KW-0645">Protease</keyword>
<evidence type="ECO:0000256" key="7">
    <source>
        <dbReference type="ARBA" id="ARBA00023008"/>
    </source>
</evidence>
<dbReference type="InterPro" id="IPR018114">
    <property type="entry name" value="TRYPSIN_HIS"/>
</dbReference>
<dbReference type="CDD" id="cd13884">
    <property type="entry name" value="CuRO_2_tcLCC_insect_like"/>
    <property type="match status" value="2"/>
</dbReference>
<feature type="compositionally biased region" description="Low complexity" evidence="13">
    <location>
        <begin position="1624"/>
        <end position="1679"/>
    </location>
</feature>
<evidence type="ECO:0000259" key="15">
    <source>
        <dbReference type="PROSITE" id="PS50240"/>
    </source>
</evidence>
<feature type="disulfide bond" evidence="10">
    <location>
        <begin position="3185"/>
        <end position="3200"/>
    </location>
</feature>
<feature type="domain" description="Peptidase S1" evidence="15">
    <location>
        <begin position="2333"/>
        <end position="2562"/>
    </location>
</feature>
<dbReference type="OrthoDB" id="2121828at2759"/>
<dbReference type="GO" id="GO:0005507">
    <property type="term" value="F:copper ion binding"/>
    <property type="evidence" value="ECO:0007669"/>
    <property type="project" value="InterPro"/>
</dbReference>
<dbReference type="InterPro" id="IPR043504">
    <property type="entry name" value="Peptidase_S1_PA_chymotrypsin"/>
</dbReference>
<evidence type="ECO:0000256" key="14">
    <source>
        <dbReference type="SAM" id="Phobius"/>
    </source>
</evidence>
<feature type="compositionally biased region" description="Basic and acidic residues" evidence="13">
    <location>
        <begin position="720"/>
        <end position="742"/>
    </location>
</feature>
<dbReference type="PROSITE" id="PS00134">
    <property type="entry name" value="TRYPSIN_HIS"/>
    <property type="match status" value="1"/>
</dbReference>
<dbReference type="PANTHER" id="PTHR11709:SF394">
    <property type="entry name" value="FI03373P-RELATED"/>
    <property type="match status" value="1"/>
</dbReference>
<evidence type="ECO:0000256" key="1">
    <source>
        <dbReference type="ARBA" id="ARBA00010609"/>
    </source>
</evidence>
<keyword evidence="7" id="KW-0186">Copper</keyword>
<comment type="caution">
    <text evidence="11">Lacks conserved residue(s) required for the propagation of feature annotation.</text>
</comment>
<dbReference type="CDD" id="cd00112">
    <property type="entry name" value="LDLa"/>
    <property type="match status" value="5"/>
</dbReference>
<dbReference type="SUPFAM" id="SSF56487">
    <property type="entry name" value="SRCR-like"/>
    <property type="match status" value="2"/>
</dbReference>
<feature type="disulfide bond" evidence="10">
    <location>
        <begin position="3127"/>
        <end position="3145"/>
    </location>
</feature>
<keyword evidence="14" id="KW-0472">Membrane</keyword>
<dbReference type="SMART" id="SM00020">
    <property type="entry name" value="Tryp_SPc"/>
    <property type="match status" value="1"/>
</dbReference>
<feature type="domain" description="SRCR" evidence="16">
    <location>
        <begin position="3211"/>
        <end position="3291"/>
    </location>
</feature>
<keyword evidence="3" id="KW-0479">Metal-binding</keyword>
<dbReference type="CDD" id="cd13905">
    <property type="entry name" value="CuRO_3_tcLLC2_insect_like"/>
    <property type="match status" value="2"/>
</dbReference>
<dbReference type="InterPro" id="IPR001117">
    <property type="entry name" value="Cu-oxidase_2nd"/>
</dbReference>
<evidence type="ECO:0000256" key="3">
    <source>
        <dbReference type="ARBA" id="ARBA00022723"/>
    </source>
</evidence>
<dbReference type="InterPro" id="IPR011706">
    <property type="entry name" value="Cu-oxidase_C"/>
</dbReference>
<keyword evidence="4 12" id="KW-0378">Hydrolase</keyword>
<keyword evidence="6" id="KW-0560">Oxidoreductase</keyword>
<evidence type="ECO:0000256" key="8">
    <source>
        <dbReference type="ARBA" id="ARBA00023157"/>
    </source>
</evidence>
<dbReference type="Proteomes" id="UP000789390">
    <property type="component" value="Unassembled WGS sequence"/>
</dbReference>
<evidence type="ECO:0000256" key="6">
    <source>
        <dbReference type="ARBA" id="ARBA00023002"/>
    </source>
</evidence>
<dbReference type="GO" id="GO:0006508">
    <property type="term" value="P:proteolysis"/>
    <property type="evidence" value="ECO:0007669"/>
    <property type="project" value="UniProtKB-KW"/>
</dbReference>
<feature type="domain" description="SRCR" evidence="16">
    <location>
        <begin position="2759"/>
        <end position="2810"/>
    </location>
</feature>
<dbReference type="InterPro" id="IPR036772">
    <property type="entry name" value="SRCR-like_dom_sf"/>
</dbReference>
<accession>A0A8J2RRC5</accession>
<feature type="region of interest" description="Disordered" evidence="13">
    <location>
        <begin position="718"/>
        <end position="752"/>
    </location>
</feature>
<proteinExistence type="inferred from homology"/>
<dbReference type="CDD" id="cd00190">
    <property type="entry name" value="Tryp_SPc"/>
    <property type="match status" value="1"/>
</dbReference>
<dbReference type="GO" id="GO:0006826">
    <property type="term" value="P:iron ion transport"/>
    <property type="evidence" value="ECO:0007669"/>
    <property type="project" value="TreeGrafter"/>
</dbReference>
<evidence type="ECO:0008006" key="19">
    <source>
        <dbReference type="Google" id="ProtNLM"/>
    </source>
</evidence>
<evidence type="ECO:0000259" key="16">
    <source>
        <dbReference type="PROSITE" id="PS50287"/>
    </source>
</evidence>
<dbReference type="SUPFAM" id="SSF57424">
    <property type="entry name" value="LDL receptor-like module"/>
    <property type="match status" value="6"/>
</dbReference>
<dbReference type="PROSITE" id="PS00079">
    <property type="entry name" value="MULTICOPPER_OXIDASE1"/>
    <property type="match status" value="1"/>
</dbReference>
<dbReference type="InterPro" id="IPR011707">
    <property type="entry name" value="Cu-oxidase-like_N"/>
</dbReference>
<dbReference type="InterPro" id="IPR015420">
    <property type="entry name" value="Peptidase_S1A_nudel"/>
</dbReference>
<dbReference type="PROSITE" id="PS50240">
    <property type="entry name" value="TRYPSIN_DOM"/>
    <property type="match status" value="2"/>
</dbReference>
<evidence type="ECO:0000256" key="13">
    <source>
        <dbReference type="SAM" id="MobiDB-lite"/>
    </source>
</evidence>
<gene>
    <name evidence="17" type="ORF">DGAL_LOCUS9078</name>
</gene>
<keyword evidence="14" id="KW-0812">Transmembrane</keyword>
<feature type="disulfide bond" evidence="10">
    <location>
        <begin position="2099"/>
        <end position="2114"/>
    </location>
</feature>
<dbReference type="Gene3D" id="4.10.400.10">
    <property type="entry name" value="Low-density Lipoprotein Receptor"/>
    <property type="match status" value="5"/>
</dbReference>
<feature type="domain" description="Peptidase S1" evidence="15">
    <location>
        <begin position="2893"/>
        <end position="3291"/>
    </location>
</feature>
<protein>
    <recommendedName>
        <fullName evidence="19">Multicopper oxidase</fullName>
    </recommendedName>
</protein>
<dbReference type="Gene3D" id="2.40.10.10">
    <property type="entry name" value="Trypsin-like serine proteases"/>
    <property type="match status" value="2"/>
</dbReference>
<dbReference type="FunFam" id="2.60.40.420:FF:000031">
    <property type="entry name" value="Laccase-2 isoform A"/>
    <property type="match status" value="2"/>
</dbReference>
<dbReference type="FunFam" id="2.40.10.10:FF:000003">
    <property type="entry name" value="Transmembrane serine protease 3"/>
    <property type="match status" value="1"/>
</dbReference>
<feature type="disulfide bond" evidence="10">
    <location>
        <begin position="2595"/>
        <end position="2610"/>
    </location>
</feature>
<dbReference type="Gene3D" id="2.60.40.420">
    <property type="entry name" value="Cupredoxins - blue copper proteins"/>
    <property type="match status" value="6"/>
</dbReference>
<evidence type="ECO:0000256" key="11">
    <source>
        <dbReference type="PROSITE-ProRule" id="PRU00196"/>
    </source>
</evidence>
<dbReference type="PROSITE" id="PS50068">
    <property type="entry name" value="LDLRA_2"/>
    <property type="match status" value="6"/>
</dbReference>
<dbReference type="PRINTS" id="PR00261">
    <property type="entry name" value="LDLRECEPTOR"/>
</dbReference>
<dbReference type="InterPro" id="IPR033116">
    <property type="entry name" value="TRYPSIN_SER"/>
</dbReference>
<dbReference type="EMBL" id="CAKKLH010000204">
    <property type="protein sequence ID" value="CAH0105936.1"/>
    <property type="molecule type" value="Genomic_DNA"/>
</dbReference>
<reference evidence="17" key="1">
    <citation type="submission" date="2021-11" db="EMBL/GenBank/DDBJ databases">
        <authorList>
            <person name="Schell T."/>
        </authorList>
    </citation>
    <scope>NUCLEOTIDE SEQUENCE</scope>
    <source>
        <strain evidence="17">M5</strain>
    </source>
</reference>
<keyword evidence="14" id="KW-1133">Transmembrane helix</keyword>
<evidence type="ECO:0000256" key="5">
    <source>
        <dbReference type="ARBA" id="ARBA00022825"/>
    </source>
</evidence>
<evidence type="ECO:0000256" key="9">
    <source>
        <dbReference type="ARBA" id="ARBA00023180"/>
    </source>
</evidence>
<dbReference type="InterPro" id="IPR002172">
    <property type="entry name" value="LDrepeatLR_classA_rpt"/>
</dbReference>
<evidence type="ECO:0000256" key="4">
    <source>
        <dbReference type="ARBA" id="ARBA00022801"/>
    </source>
</evidence>
<dbReference type="Pfam" id="PF00089">
    <property type="entry name" value="Trypsin"/>
    <property type="match status" value="1"/>
</dbReference>
<dbReference type="Pfam" id="PF00057">
    <property type="entry name" value="Ldl_recept_a"/>
    <property type="match status" value="2"/>
</dbReference>
<dbReference type="SMART" id="SM00192">
    <property type="entry name" value="LDLa"/>
    <property type="match status" value="8"/>
</dbReference>